<dbReference type="PROSITE" id="PS50106">
    <property type="entry name" value="PDZ"/>
    <property type="match status" value="1"/>
</dbReference>
<proteinExistence type="inferred from homology"/>
<name>A0A7E4V868_PANRE</name>
<evidence type="ECO:0000256" key="2">
    <source>
        <dbReference type="ARBA" id="ARBA00010798"/>
    </source>
</evidence>
<dbReference type="GO" id="GO:0005856">
    <property type="term" value="C:cytoskeleton"/>
    <property type="evidence" value="ECO:0007669"/>
    <property type="project" value="UniProtKB-SubCell"/>
</dbReference>
<dbReference type="SUPFAM" id="SSF50156">
    <property type="entry name" value="PDZ domain-like"/>
    <property type="match status" value="1"/>
</dbReference>
<dbReference type="WBParaSite" id="Pan_g17782.t1">
    <property type="protein sequence ID" value="Pan_g17782.t1"/>
    <property type="gene ID" value="Pan_g17782"/>
</dbReference>
<dbReference type="Pfam" id="PF00595">
    <property type="entry name" value="PDZ"/>
    <property type="match status" value="1"/>
</dbReference>
<reference evidence="7" key="2">
    <citation type="submission" date="2020-10" db="UniProtKB">
        <authorList>
            <consortium name="WormBaseParasite"/>
        </authorList>
    </citation>
    <scope>IDENTIFICATION</scope>
</reference>
<sequence>MRRLSSLPEKSMSVTKRSSVLSRRTLDVVHSGMVLLSDGKGHGKPARLVLTKELLTIQLQSSDADEPGAVGVNDTAIDGSVRTVAIEKGKEGLGLSIKGGAEVVGGQAVPVVVSKVIPGLPAAETGQVFVGDRILEVNGTPVHGMTHEEIVKMLREATTEKVSLTLQQETQMSPLFRRSASKRRSGSYADSNVESSNVLKGALKSPSVDRRAVFAPVAKDDDLCSNAWKTVARLPLPMAIITRYLWGTDKLRNNAFELRTVDGRRSGIIHCEDGKALEQWVKHCEHHIGALNRKSIKMSNKYLHPSEHITFIGWVEERMPPGYFEDPKLKWEQRFLILKGSDLCLFETPPLNSEELDRCICMYKIYETILRTAVKQRDRRPHVFIVDSFAGDSHYFSVPSVPQLQQIESAYYNSVYKAVTTVQTRTFACSFDGRPAGLVLDFKQGISLYDIPTKKYIWQYGFEDLITSGDDGKMRLELAFNDYSGGKEKKETKEIECDQVLAVVYTLHSFYITLIMGADPEFLKNCPLD</sequence>
<comment type="similarity">
    <text evidence="2">Belongs to the syntrophin family.</text>
</comment>
<dbReference type="PANTHER" id="PTHR10554:SF1">
    <property type="entry name" value="FI16515P1"/>
    <property type="match status" value="1"/>
</dbReference>
<dbReference type="AlphaFoldDB" id="A0A7E4V868"/>
<accession>A0A7E4V868</accession>
<dbReference type="SUPFAM" id="SSF50729">
    <property type="entry name" value="PH domain-like"/>
    <property type="match status" value="2"/>
</dbReference>
<evidence type="ECO:0000313" key="6">
    <source>
        <dbReference type="Proteomes" id="UP000492821"/>
    </source>
</evidence>
<evidence type="ECO:0000256" key="1">
    <source>
        <dbReference type="ARBA" id="ARBA00004245"/>
    </source>
</evidence>
<dbReference type="GO" id="GO:0005198">
    <property type="term" value="F:structural molecule activity"/>
    <property type="evidence" value="ECO:0007669"/>
    <property type="project" value="InterPro"/>
</dbReference>
<dbReference type="Pfam" id="PF23012">
    <property type="entry name" value="Syntrophin_4th"/>
    <property type="match status" value="1"/>
</dbReference>
<dbReference type="Gene3D" id="2.30.29.30">
    <property type="entry name" value="Pleckstrin-homology domain (PH domain)/Phosphotyrosine-binding domain (PTB)"/>
    <property type="match status" value="1"/>
</dbReference>
<dbReference type="InterPro" id="IPR015482">
    <property type="entry name" value="Syntrophin"/>
</dbReference>
<dbReference type="SMART" id="SM00228">
    <property type="entry name" value="PDZ"/>
    <property type="match status" value="1"/>
</dbReference>
<evidence type="ECO:0000313" key="7">
    <source>
        <dbReference type="WBParaSite" id="Pan_g17782.t1"/>
    </source>
</evidence>
<comment type="subcellular location">
    <subcellularLocation>
        <location evidence="1">Cytoplasm</location>
        <location evidence="1">Cytoskeleton</location>
    </subcellularLocation>
</comment>
<protein>
    <submittedName>
        <fullName evidence="7">PDZ domain-containing protein</fullName>
    </submittedName>
</protein>
<evidence type="ECO:0000259" key="5">
    <source>
        <dbReference type="PROSITE" id="PS50106"/>
    </source>
</evidence>
<evidence type="ECO:0000256" key="4">
    <source>
        <dbReference type="ARBA" id="ARBA00023212"/>
    </source>
</evidence>
<dbReference type="Gene3D" id="2.30.42.10">
    <property type="match status" value="1"/>
</dbReference>
<reference evidence="6" key="1">
    <citation type="journal article" date="2013" name="Genetics">
        <title>The draft genome and transcriptome of Panagrellus redivivus are shaped by the harsh demands of a free-living lifestyle.</title>
        <authorList>
            <person name="Srinivasan J."/>
            <person name="Dillman A.R."/>
            <person name="Macchietto M.G."/>
            <person name="Heikkinen L."/>
            <person name="Lakso M."/>
            <person name="Fracchia K.M."/>
            <person name="Antoshechkin I."/>
            <person name="Mortazavi A."/>
            <person name="Wong G."/>
            <person name="Sternberg P.W."/>
        </authorList>
    </citation>
    <scope>NUCLEOTIDE SEQUENCE [LARGE SCALE GENOMIC DNA]</scope>
    <source>
        <strain evidence="6">MT8872</strain>
    </source>
</reference>
<keyword evidence="6" id="KW-1185">Reference proteome</keyword>
<dbReference type="PANTHER" id="PTHR10554">
    <property type="entry name" value="SYNTROPHIN"/>
    <property type="match status" value="1"/>
</dbReference>
<dbReference type="Proteomes" id="UP000492821">
    <property type="component" value="Unassembled WGS sequence"/>
</dbReference>
<feature type="domain" description="PDZ" evidence="5">
    <location>
        <begin position="83"/>
        <end position="157"/>
    </location>
</feature>
<keyword evidence="4" id="KW-0206">Cytoskeleton</keyword>
<dbReference type="InterPro" id="IPR001478">
    <property type="entry name" value="PDZ"/>
</dbReference>
<organism evidence="6 7">
    <name type="scientific">Panagrellus redivivus</name>
    <name type="common">Microworm</name>
    <dbReference type="NCBI Taxonomy" id="6233"/>
    <lineage>
        <taxon>Eukaryota</taxon>
        <taxon>Metazoa</taxon>
        <taxon>Ecdysozoa</taxon>
        <taxon>Nematoda</taxon>
        <taxon>Chromadorea</taxon>
        <taxon>Rhabditida</taxon>
        <taxon>Tylenchina</taxon>
        <taxon>Panagrolaimomorpha</taxon>
        <taxon>Panagrolaimoidea</taxon>
        <taxon>Panagrolaimidae</taxon>
        <taxon>Panagrellus</taxon>
    </lineage>
</organism>
<dbReference type="GO" id="GO:0016010">
    <property type="term" value="C:dystrophin-associated glycoprotein complex"/>
    <property type="evidence" value="ECO:0007669"/>
    <property type="project" value="TreeGrafter"/>
</dbReference>
<dbReference type="InterPro" id="IPR055108">
    <property type="entry name" value="Syntrophin_4th"/>
</dbReference>
<dbReference type="InterPro" id="IPR036034">
    <property type="entry name" value="PDZ_sf"/>
</dbReference>
<keyword evidence="3" id="KW-0963">Cytoplasm</keyword>
<dbReference type="CDD" id="cd00821">
    <property type="entry name" value="PH"/>
    <property type="match status" value="1"/>
</dbReference>
<dbReference type="InterPro" id="IPR011993">
    <property type="entry name" value="PH-like_dom_sf"/>
</dbReference>
<evidence type="ECO:0000256" key="3">
    <source>
        <dbReference type="ARBA" id="ARBA00022490"/>
    </source>
</evidence>